<feature type="transmembrane region" description="Helical" evidence="1">
    <location>
        <begin position="98"/>
        <end position="115"/>
    </location>
</feature>
<feature type="transmembrane region" description="Helical" evidence="1">
    <location>
        <begin position="321"/>
        <end position="341"/>
    </location>
</feature>
<accession>A0ABT2IM23</accession>
<feature type="transmembrane region" description="Helical" evidence="1">
    <location>
        <begin position="204"/>
        <end position="220"/>
    </location>
</feature>
<keyword evidence="1" id="KW-0812">Transmembrane</keyword>
<dbReference type="EMBL" id="JANZQH010000010">
    <property type="protein sequence ID" value="MCT2409547.1"/>
    <property type="molecule type" value="Genomic_DNA"/>
</dbReference>
<evidence type="ECO:0000313" key="2">
    <source>
        <dbReference type="EMBL" id="MCT2409547.1"/>
    </source>
</evidence>
<reference evidence="2" key="1">
    <citation type="submission" date="2022-08" db="EMBL/GenBank/DDBJ databases">
        <title>Chryseobacterium antibioticum,isolated from the rhizosphere soil of Pyrola in Tibet.</title>
        <authorList>
            <person name="Kan Y."/>
        </authorList>
    </citation>
    <scope>NUCLEOTIDE SEQUENCE</scope>
    <source>
        <strain evidence="2">Pc2-12</strain>
    </source>
</reference>
<organism evidence="2 3">
    <name type="scientific">Chryseobacterium pyrolae</name>
    <dbReference type="NCBI Taxonomy" id="2987481"/>
    <lineage>
        <taxon>Bacteria</taxon>
        <taxon>Pseudomonadati</taxon>
        <taxon>Bacteroidota</taxon>
        <taxon>Flavobacteriia</taxon>
        <taxon>Flavobacteriales</taxon>
        <taxon>Weeksellaceae</taxon>
        <taxon>Chryseobacterium group</taxon>
        <taxon>Chryseobacterium</taxon>
    </lineage>
</organism>
<proteinExistence type="predicted"/>
<protein>
    <recommendedName>
        <fullName evidence="4">O-antigen ligase domain-containing protein</fullName>
    </recommendedName>
</protein>
<keyword evidence="3" id="KW-1185">Reference proteome</keyword>
<evidence type="ECO:0000313" key="3">
    <source>
        <dbReference type="Proteomes" id="UP001142057"/>
    </source>
</evidence>
<feature type="transmembrane region" description="Helical" evidence="1">
    <location>
        <begin position="182"/>
        <end position="198"/>
    </location>
</feature>
<name>A0ABT2IM23_9FLAO</name>
<feature type="transmembrane region" description="Helical" evidence="1">
    <location>
        <begin position="361"/>
        <end position="384"/>
    </location>
</feature>
<feature type="transmembrane region" description="Helical" evidence="1">
    <location>
        <begin position="127"/>
        <end position="144"/>
    </location>
</feature>
<evidence type="ECO:0008006" key="4">
    <source>
        <dbReference type="Google" id="ProtNLM"/>
    </source>
</evidence>
<comment type="caution">
    <text evidence="2">The sequence shown here is derived from an EMBL/GenBank/DDBJ whole genome shotgun (WGS) entry which is preliminary data.</text>
</comment>
<sequence length="407" mass="47731">MIIKKIPLIKLQFFFLTLLSVLNVLALIYDDLKIMLYYGTLLCSLSLLGVSVFEMFKYGKNNLQLRKNIFYIFLCIWVLCMALRGFQFNYDYIRDITLSPYVLFPYILIFFTRFFRIEDFKSILKSIHVVNILYLLLVSFTLIFDNQKFAMINFVEDCIKYLCFPNFFLFLSFSKLTKKQKIVSTLVFIVGFLIAILAARRSLVWIFAWTFMVFVFINYLRKGSKLKKIALILMTLVIGFGTTILYNLFFETLFGELVERLDSDTRGAVLRDFHNDMDTVSWIVGRGISGEYNLYETDYVFGSDDEMLEIRNIIEAGYLNLILKGGLVYLIPFSIIIFIALKNGIFKSKNYYLKVCSGFIILYVVECIPAGVFMFNIRFFLLWYCIAMCWNKKVINATDQEIEKHLV</sequence>
<feature type="transmembrane region" description="Helical" evidence="1">
    <location>
        <begin position="68"/>
        <end position="86"/>
    </location>
</feature>
<keyword evidence="1" id="KW-0472">Membrane</keyword>
<keyword evidence="1" id="KW-1133">Transmembrane helix</keyword>
<gene>
    <name evidence="2" type="ORF">NZD88_18500</name>
</gene>
<feature type="transmembrane region" description="Helical" evidence="1">
    <location>
        <begin position="36"/>
        <end position="56"/>
    </location>
</feature>
<feature type="transmembrane region" description="Helical" evidence="1">
    <location>
        <begin position="229"/>
        <end position="249"/>
    </location>
</feature>
<evidence type="ECO:0000256" key="1">
    <source>
        <dbReference type="SAM" id="Phobius"/>
    </source>
</evidence>
<dbReference type="Proteomes" id="UP001142057">
    <property type="component" value="Unassembled WGS sequence"/>
</dbReference>